<organism evidence="1">
    <name type="scientific">Phytophthora nicotianae</name>
    <name type="common">Potato buckeye rot agent</name>
    <name type="synonym">Phytophthora parasitica</name>
    <dbReference type="NCBI Taxonomy" id="4792"/>
    <lineage>
        <taxon>Eukaryota</taxon>
        <taxon>Sar</taxon>
        <taxon>Stramenopiles</taxon>
        <taxon>Oomycota</taxon>
        <taxon>Peronosporomycetes</taxon>
        <taxon>Peronosporales</taxon>
        <taxon>Peronosporaceae</taxon>
        <taxon>Phytophthora</taxon>
    </lineage>
</organism>
<gene>
    <name evidence="1" type="ORF">L916_15213</name>
</gene>
<evidence type="ECO:0000313" key="1">
    <source>
        <dbReference type="EMBL" id="ETL32158.1"/>
    </source>
</evidence>
<dbReference type="AlphaFoldDB" id="W2IFN5"/>
<name>W2IFN5_PHYNI</name>
<sequence length="41" mass="4844">MREVENGVRFATVKTKKHSYNKKANHRYIYPVLVIVMHNNG</sequence>
<dbReference type="Proteomes" id="UP000053864">
    <property type="component" value="Unassembled WGS sequence"/>
</dbReference>
<reference evidence="1" key="1">
    <citation type="submission" date="2013-11" db="EMBL/GenBank/DDBJ databases">
        <title>The Genome Sequence of Phytophthora parasitica CJ05E6.</title>
        <authorList>
            <consortium name="The Broad Institute Genomics Platform"/>
            <person name="Russ C."/>
            <person name="Tyler B."/>
            <person name="Panabieres F."/>
            <person name="Shan W."/>
            <person name="Tripathy S."/>
            <person name="Grunwald N."/>
            <person name="Machado M."/>
            <person name="Johnson C.S."/>
            <person name="Arredondo F."/>
            <person name="Hong C."/>
            <person name="Coffey M."/>
            <person name="Young S.K."/>
            <person name="Zeng Q."/>
            <person name="Gargeya S."/>
            <person name="Fitzgerald M."/>
            <person name="Abouelleil A."/>
            <person name="Alvarado L."/>
            <person name="Chapman S.B."/>
            <person name="Gainer-Dewar J."/>
            <person name="Goldberg J."/>
            <person name="Griggs A."/>
            <person name="Gujja S."/>
            <person name="Hansen M."/>
            <person name="Howarth C."/>
            <person name="Imamovic A."/>
            <person name="Ireland A."/>
            <person name="Larimer J."/>
            <person name="McCowan C."/>
            <person name="Murphy C."/>
            <person name="Pearson M."/>
            <person name="Poon T.W."/>
            <person name="Priest M."/>
            <person name="Roberts A."/>
            <person name="Saif S."/>
            <person name="Shea T."/>
            <person name="Sykes S."/>
            <person name="Wortman J."/>
            <person name="Nusbaum C."/>
            <person name="Birren B."/>
        </authorList>
    </citation>
    <scope>NUCLEOTIDE SEQUENCE [LARGE SCALE GENOMIC DNA]</scope>
    <source>
        <strain evidence="1">CJ05E6</strain>
    </source>
</reference>
<protein>
    <submittedName>
        <fullName evidence="1">Uncharacterized protein</fullName>
    </submittedName>
</protein>
<accession>W2IFN5</accession>
<dbReference type="EMBL" id="KI674904">
    <property type="protein sequence ID" value="ETL32158.1"/>
    <property type="molecule type" value="Genomic_DNA"/>
</dbReference>
<proteinExistence type="predicted"/>